<dbReference type="AlphaFoldDB" id="A0A448WSH4"/>
<sequence length="67" mass="7209">MALTAGPEFRMSDSLLVHILPAFCTVARHDRVVVSGATLRTRIFTCMPACLPLAGNLSLLIGKQLGR</sequence>
<proteinExistence type="predicted"/>
<name>A0A448WSH4_9PLAT</name>
<evidence type="ECO:0000313" key="1">
    <source>
        <dbReference type="EMBL" id="VEL19142.1"/>
    </source>
</evidence>
<comment type="caution">
    <text evidence="1">The sequence shown here is derived from an EMBL/GenBank/DDBJ whole genome shotgun (WGS) entry which is preliminary data.</text>
</comment>
<reference evidence="1" key="1">
    <citation type="submission" date="2018-11" db="EMBL/GenBank/DDBJ databases">
        <authorList>
            <consortium name="Pathogen Informatics"/>
        </authorList>
    </citation>
    <scope>NUCLEOTIDE SEQUENCE</scope>
</reference>
<keyword evidence="2" id="KW-1185">Reference proteome</keyword>
<protein>
    <submittedName>
        <fullName evidence="1">Uncharacterized protein</fullName>
    </submittedName>
</protein>
<organism evidence="1 2">
    <name type="scientific">Protopolystoma xenopodis</name>
    <dbReference type="NCBI Taxonomy" id="117903"/>
    <lineage>
        <taxon>Eukaryota</taxon>
        <taxon>Metazoa</taxon>
        <taxon>Spiralia</taxon>
        <taxon>Lophotrochozoa</taxon>
        <taxon>Platyhelminthes</taxon>
        <taxon>Monogenea</taxon>
        <taxon>Polyopisthocotylea</taxon>
        <taxon>Polystomatidea</taxon>
        <taxon>Polystomatidae</taxon>
        <taxon>Protopolystoma</taxon>
    </lineage>
</organism>
<gene>
    <name evidence="1" type="ORF">PXEA_LOCUS12582</name>
</gene>
<dbReference type="EMBL" id="CAAALY010040276">
    <property type="protein sequence ID" value="VEL19142.1"/>
    <property type="molecule type" value="Genomic_DNA"/>
</dbReference>
<accession>A0A448WSH4</accession>
<evidence type="ECO:0000313" key="2">
    <source>
        <dbReference type="Proteomes" id="UP000784294"/>
    </source>
</evidence>
<dbReference type="Proteomes" id="UP000784294">
    <property type="component" value="Unassembled WGS sequence"/>
</dbReference>